<dbReference type="GO" id="GO:0003676">
    <property type="term" value="F:nucleic acid binding"/>
    <property type="evidence" value="ECO:0007669"/>
    <property type="project" value="InterPro"/>
</dbReference>
<dbReference type="AlphaFoldDB" id="A0A5J4PR93"/>
<feature type="compositionally biased region" description="Polar residues" evidence="10">
    <location>
        <begin position="112"/>
        <end position="122"/>
    </location>
</feature>
<organism evidence="12 13">
    <name type="scientific">Streblomastix strix</name>
    <dbReference type="NCBI Taxonomy" id="222440"/>
    <lineage>
        <taxon>Eukaryota</taxon>
        <taxon>Metamonada</taxon>
        <taxon>Preaxostyla</taxon>
        <taxon>Oxymonadida</taxon>
        <taxon>Streblomastigidae</taxon>
        <taxon>Streblomastix</taxon>
    </lineage>
</organism>
<dbReference type="Pfam" id="PF12171">
    <property type="entry name" value="zf-C2H2_jaz"/>
    <property type="match status" value="1"/>
</dbReference>
<dbReference type="PANTHER" id="PTHR46095">
    <property type="entry name" value="ZINC FINGER PROTEIN 593"/>
    <property type="match status" value="1"/>
</dbReference>
<feature type="compositionally biased region" description="Basic residues" evidence="10">
    <location>
        <begin position="1"/>
        <end position="18"/>
    </location>
</feature>
<dbReference type="SMART" id="SM00451">
    <property type="entry name" value="ZnF_U1"/>
    <property type="match status" value="1"/>
</dbReference>
<feature type="region of interest" description="Disordered" evidence="10">
    <location>
        <begin position="1"/>
        <end position="24"/>
    </location>
</feature>
<comment type="similarity">
    <text evidence="9">Belongs to the ZNF593/BUD20 C2H2-type zinc-finger protein family.</text>
</comment>
<reference evidence="12 13" key="1">
    <citation type="submission" date="2019-03" db="EMBL/GenBank/DDBJ databases">
        <title>Single cell metagenomics reveals metabolic interactions within the superorganism composed of flagellate Streblomastix strix and complex community of Bacteroidetes bacteria on its surface.</title>
        <authorList>
            <person name="Treitli S.C."/>
            <person name="Kolisko M."/>
            <person name="Husnik F."/>
            <person name="Keeling P."/>
            <person name="Hampl V."/>
        </authorList>
    </citation>
    <scope>NUCLEOTIDE SEQUENCE [LARGE SCALE GENOMIC DNA]</scope>
    <source>
        <strain evidence="12">ST1C</strain>
    </source>
</reference>
<dbReference type="Gene3D" id="3.30.160.60">
    <property type="entry name" value="Classic Zinc Finger"/>
    <property type="match status" value="1"/>
</dbReference>
<evidence type="ECO:0000313" key="13">
    <source>
        <dbReference type="Proteomes" id="UP000324800"/>
    </source>
</evidence>
<dbReference type="GO" id="GO:0005737">
    <property type="term" value="C:cytoplasm"/>
    <property type="evidence" value="ECO:0007669"/>
    <property type="project" value="UniProtKB-SubCell"/>
</dbReference>
<dbReference type="InterPro" id="IPR051879">
    <property type="entry name" value="C2H2-ZF_Maturation_Protein"/>
</dbReference>
<name>A0A5J4PR93_9EUKA</name>
<feature type="region of interest" description="Disordered" evidence="10">
    <location>
        <begin position="97"/>
        <end position="122"/>
    </location>
</feature>
<dbReference type="InterPro" id="IPR036236">
    <property type="entry name" value="Znf_C2H2_sf"/>
</dbReference>
<dbReference type="PROSITE" id="PS00028">
    <property type="entry name" value="ZINC_FINGER_C2H2_1"/>
    <property type="match status" value="1"/>
</dbReference>
<evidence type="ECO:0000256" key="9">
    <source>
        <dbReference type="ARBA" id="ARBA00038064"/>
    </source>
</evidence>
<evidence type="ECO:0000256" key="5">
    <source>
        <dbReference type="ARBA" id="ARBA00022723"/>
    </source>
</evidence>
<protein>
    <recommendedName>
        <fullName evidence="11">C2H2-type domain-containing protein</fullName>
    </recommendedName>
</protein>
<dbReference type="InterPro" id="IPR013087">
    <property type="entry name" value="Znf_C2H2_type"/>
</dbReference>
<dbReference type="GO" id="GO:0008270">
    <property type="term" value="F:zinc ion binding"/>
    <property type="evidence" value="ECO:0007669"/>
    <property type="project" value="UniProtKB-KW"/>
</dbReference>
<evidence type="ECO:0000313" key="12">
    <source>
        <dbReference type="EMBL" id="KAA6311330.1"/>
    </source>
</evidence>
<evidence type="ECO:0000256" key="1">
    <source>
        <dbReference type="ARBA" id="ARBA00004123"/>
    </source>
</evidence>
<keyword evidence="5" id="KW-0479">Metal-binding</keyword>
<evidence type="ECO:0000256" key="7">
    <source>
        <dbReference type="ARBA" id="ARBA00022833"/>
    </source>
</evidence>
<dbReference type="InterPro" id="IPR003604">
    <property type="entry name" value="Matrin/U1-like-C_Znf_C2H2"/>
</dbReference>
<evidence type="ECO:0000256" key="6">
    <source>
        <dbReference type="ARBA" id="ARBA00022771"/>
    </source>
</evidence>
<dbReference type="SUPFAM" id="SSF57667">
    <property type="entry name" value="beta-beta-alpha zinc fingers"/>
    <property type="match status" value="1"/>
</dbReference>
<dbReference type="GO" id="GO:0005634">
    <property type="term" value="C:nucleus"/>
    <property type="evidence" value="ECO:0007669"/>
    <property type="project" value="UniProtKB-SubCell"/>
</dbReference>
<feature type="domain" description="C2H2-type" evidence="11">
    <location>
        <begin position="52"/>
        <end position="75"/>
    </location>
</feature>
<evidence type="ECO:0000259" key="11">
    <source>
        <dbReference type="PROSITE" id="PS00028"/>
    </source>
</evidence>
<dbReference type="EMBL" id="SNRW01049295">
    <property type="protein sequence ID" value="KAA6311330.1"/>
    <property type="molecule type" value="Genomic_DNA"/>
</dbReference>
<comment type="caution">
    <text evidence="12">The sequence shown here is derived from an EMBL/GenBank/DDBJ whole genome shotgun (WGS) entry which is preliminary data.</text>
</comment>
<evidence type="ECO:0000256" key="8">
    <source>
        <dbReference type="ARBA" id="ARBA00023242"/>
    </source>
</evidence>
<keyword evidence="4" id="KW-0690">Ribosome biogenesis</keyword>
<evidence type="ECO:0000256" key="4">
    <source>
        <dbReference type="ARBA" id="ARBA00022517"/>
    </source>
</evidence>
<dbReference type="PANTHER" id="PTHR46095:SF1">
    <property type="entry name" value="ZINC FINGER PROTEIN 593"/>
    <property type="match status" value="1"/>
</dbReference>
<gene>
    <name evidence="12" type="ORF">EZS28_056147</name>
</gene>
<dbReference type="GO" id="GO:0042254">
    <property type="term" value="P:ribosome biogenesis"/>
    <property type="evidence" value="ECO:0007669"/>
    <property type="project" value="UniProtKB-KW"/>
</dbReference>
<proteinExistence type="inferred from homology"/>
<dbReference type="OrthoDB" id="24683at2759"/>
<keyword evidence="8" id="KW-0539">Nucleus</keyword>
<evidence type="ECO:0000256" key="10">
    <source>
        <dbReference type="SAM" id="MobiDB-lite"/>
    </source>
</evidence>
<keyword evidence="6" id="KW-0863">Zinc-finger</keyword>
<sequence>MQARKRKHHGTVGHKSAKRSLYMQRDLDQIQDDIKKGKLPPKIADDDEKRLCCIACARYFLDSKALSDHEKTKAHKRRLKDLSEKAYCEEDALIGAGKGIPRAGYDDDTKTTNKQLVKDQQQ</sequence>
<dbReference type="Proteomes" id="UP000324800">
    <property type="component" value="Unassembled WGS sequence"/>
</dbReference>
<accession>A0A5J4PR93</accession>
<dbReference type="InterPro" id="IPR022755">
    <property type="entry name" value="Znf_C2H2_jaz"/>
</dbReference>
<keyword evidence="7" id="KW-0862">Zinc</keyword>
<keyword evidence="3" id="KW-0963">Cytoplasm</keyword>
<evidence type="ECO:0000256" key="2">
    <source>
        <dbReference type="ARBA" id="ARBA00004496"/>
    </source>
</evidence>
<evidence type="ECO:0000256" key="3">
    <source>
        <dbReference type="ARBA" id="ARBA00022490"/>
    </source>
</evidence>
<comment type="subcellular location">
    <subcellularLocation>
        <location evidence="2">Cytoplasm</location>
    </subcellularLocation>
    <subcellularLocation>
        <location evidence="1">Nucleus</location>
    </subcellularLocation>
</comment>